<dbReference type="GO" id="GO:0005524">
    <property type="term" value="F:ATP binding"/>
    <property type="evidence" value="ECO:0007669"/>
    <property type="project" value="UniProtKB-KW"/>
</dbReference>
<evidence type="ECO:0000256" key="14">
    <source>
        <dbReference type="ARBA" id="ARBA00053015"/>
    </source>
</evidence>
<dbReference type="STRING" id="1231391.GCA_000308195_00292"/>
<dbReference type="FunFam" id="3.40.50.300:FF:000527">
    <property type="entry name" value="Tyrosine-protein kinase etk"/>
    <property type="match status" value="1"/>
</dbReference>
<dbReference type="InterPro" id="IPR005702">
    <property type="entry name" value="Wzc-like_C"/>
</dbReference>
<evidence type="ECO:0000259" key="20">
    <source>
        <dbReference type="Pfam" id="PF13614"/>
    </source>
</evidence>
<evidence type="ECO:0000256" key="5">
    <source>
        <dbReference type="ARBA" id="ARBA00022679"/>
    </source>
</evidence>
<feature type="domain" description="AAA" evidence="20">
    <location>
        <begin position="549"/>
        <end position="675"/>
    </location>
</feature>
<evidence type="ECO:0000259" key="19">
    <source>
        <dbReference type="Pfam" id="PF02706"/>
    </source>
</evidence>
<evidence type="ECO:0000259" key="21">
    <source>
        <dbReference type="Pfam" id="PF13807"/>
    </source>
</evidence>
<protein>
    <recommendedName>
        <fullName evidence="16">Putative tyrosine-protein kinase EpsB</fullName>
    </recommendedName>
    <alternativeName>
        <fullName evidence="17">EPS I polysaccharide export protein EpsB</fullName>
    </alternativeName>
</protein>
<evidence type="ECO:0000256" key="1">
    <source>
        <dbReference type="ARBA" id="ARBA00004429"/>
    </source>
</evidence>
<dbReference type="InterPro" id="IPR027417">
    <property type="entry name" value="P-loop_NTPase"/>
</dbReference>
<dbReference type="GO" id="GO:0005886">
    <property type="term" value="C:plasma membrane"/>
    <property type="evidence" value="ECO:0007669"/>
    <property type="project" value="UniProtKB-SubCell"/>
</dbReference>
<dbReference type="GO" id="GO:0042802">
    <property type="term" value="F:identical protein binding"/>
    <property type="evidence" value="ECO:0007669"/>
    <property type="project" value="UniProtKB-ARBA"/>
</dbReference>
<accession>A0A2U1CL78</accession>
<keyword evidence="9" id="KW-0067">ATP-binding</keyword>
<dbReference type="Pfam" id="PF23607">
    <property type="entry name" value="WZC_N"/>
    <property type="match status" value="1"/>
</dbReference>
<evidence type="ECO:0000256" key="8">
    <source>
        <dbReference type="ARBA" id="ARBA00022777"/>
    </source>
</evidence>
<dbReference type="EMBL" id="QEKO01000003">
    <property type="protein sequence ID" value="PVY61743.1"/>
    <property type="molecule type" value="Genomic_DNA"/>
</dbReference>
<dbReference type="NCBIfam" id="TIGR01005">
    <property type="entry name" value="eps_transp_fam"/>
    <property type="match status" value="1"/>
</dbReference>
<dbReference type="InterPro" id="IPR050445">
    <property type="entry name" value="Bact_polysacc_biosynth/exp"/>
</dbReference>
<dbReference type="Gene3D" id="3.40.50.300">
    <property type="entry name" value="P-loop containing nucleotide triphosphate hydrolases"/>
    <property type="match status" value="1"/>
</dbReference>
<comment type="function">
    <text evidence="15">Probably involved in polymerization and/or export of exopolysaccharide EPS I which functions as a virulence factor. May be involved in an ATP-dependent process in the pathway for EPS I production, possibly export of the trimeric repeat units across the inner membrane or their polymerization.</text>
</comment>
<dbReference type="SUPFAM" id="SSF52540">
    <property type="entry name" value="P-loop containing nucleoside triphosphate hydrolases"/>
    <property type="match status" value="1"/>
</dbReference>
<dbReference type="InterPro" id="IPR003856">
    <property type="entry name" value="LPS_length_determ_N"/>
</dbReference>
<evidence type="ECO:0000256" key="6">
    <source>
        <dbReference type="ARBA" id="ARBA00022692"/>
    </source>
</evidence>
<feature type="transmembrane region" description="Helical" evidence="18">
    <location>
        <begin position="441"/>
        <end position="460"/>
    </location>
</feature>
<keyword evidence="3" id="KW-1003">Cell membrane</keyword>
<name>A0A2U1CL78_9BURK</name>
<dbReference type="GO" id="GO:0000271">
    <property type="term" value="P:polysaccharide biosynthetic process"/>
    <property type="evidence" value="ECO:0007669"/>
    <property type="project" value="UniProtKB-KW"/>
</dbReference>
<dbReference type="Pfam" id="PF02706">
    <property type="entry name" value="Wzz"/>
    <property type="match status" value="1"/>
</dbReference>
<dbReference type="AlphaFoldDB" id="A0A2U1CL78"/>
<keyword evidence="5" id="KW-0808">Transferase</keyword>
<dbReference type="Proteomes" id="UP000246145">
    <property type="component" value="Unassembled WGS sequence"/>
</dbReference>
<keyword evidence="6 18" id="KW-0812">Transmembrane</keyword>
<evidence type="ECO:0000256" key="9">
    <source>
        <dbReference type="ARBA" id="ARBA00022840"/>
    </source>
</evidence>
<evidence type="ECO:0000256" key="11">
    <source>
        <dbReference type="ARBA" id="ARBA00023136"/>
    </source>
</evidence>
<evidence type="ECO:0000256" key="4">
    <source>
        <dbReference type="ARBA" id="ARBA00022519"/>
    </source>
</evidence>
<keyword evidence="10 18" id="KW-1133">Transmembrane helix</keyword>
<dbReference type="InterPro" id="IPR005700">
    <property type="entry name" value="EPS_ExoP-like"/>
</dbReference>
<evidence type="ECO:0000256" key="12">
    <source>
        <dbReference type="ARBA" id="ARBA00023137"/>
    </source>
</evidence>
<evidence type="ECO:0000256" key="2">
    <source>
        <dbReference type="ARBA" id="ARBA00008883"/>
    </source>
</evidence>
<keyword evidence="11 18" id="KW-0472">Membrane</keyword>
<keyword evidence="12" id="KW-0829">Tyrosine-protein kinase</keyword>
<evidence type="ECO:0000256" key="7">
    <source>
        <dbReference type="ARBA" id="ARBA00022741"/>
    </source>
</evidence>
<evidence type="ECO:0000256" key="17">
    <source>
        <dbReference type="ARBA" id="ARBA00081049"/>
    </source>
</evidence>
<reference evidence="22 23" key="1">
    <citation type="submission" date="2018-04" db="EMBL/GenBank/DDBJ databases">
        <title>Genomic Encyclopedia of Type Strains, Phase IV (KMG-IV): sequencing the most valuable type-strain genomes for metagenomic binning, comparative biology and taxonomic classification.</title>
        <authorList>
            <person name="Goeker M."/>
        </authorList>
    </citation>
    <scope>NUCLEOTIDE SEQUENCE [LARGE SCALE GENOMIC DNA]</scope>
    <source>
        <strain evidence="22 23">DSM 10065</strain>
    </source>
</reference>
<dbReference type="PANTHER" id="PTHR32309:SF32">
    <property type="entry name" value="TYROSINE-PROTEIN KINASE ETK-RELATED"/>
    <property type="match status" value="1"/>
</dbReference>
<evidence type="ECO:0000313" key="23">
    <source>
        <dbReference type="Proteomes" id="UP000246145"/>
    </source>
</evidence>
<feature type="domain" description="Polysaccharide chain length determinant N-terminal" evidence="19">
    <location>
        <begin position="12"/>
        <end position="104"/>
    </location>
</feature>
<dbReference type="Pfam" id="PF13807">
    <property type="entry name" value="GNVR"/>
    <property type="match status" value="1"/>
</dbReference>
<evidence type="ECO:0000313" key="22">
    <source>
        <dbReference type="EMBL" id="PVY61743.1"/>
    </source>
</evidence>
<comment type="similarity">
    <text evidence="2">Belongs to the etk/wzc family.</text>
</comment>
<dbReference type="PANTHER" id="PTHR32309">
    <property type="entry name" value="TYROSINE-PROTEIN KINASE"/>
    <property type="match status" value="1"/>
</dbReference>
<comment type="catalytic activity">
    <reaction evidence="14">
        <text>L-tyrosyl-[protein] + ATP = O-phospho-L-tyrosyl-[protein] + ADP + H(+)</text>
        <dbReference type="Rhea" id="RHEA:10596"/>
        <dbReference type="Rhea" id="RHEA-COMP:10136"/>
        <dbReference type="Rhea" id="RHEA-COMP:20101"/>
        <dbReference type="ChEBI" id="CHEBI:15378"/>
        <dbReference type="ChEBI" id="CHEBI:30616"/>
        <dbReference type="ChEBI" id="CHEBI:46858"/>
        <dbReference type="ChEBI" id="CHEBI:61978"/>
        <dbReference type="ChEBI" id="CHEBI:456216"/>
    </reaction>
</comment>
<comment type="subcellular location">
    <subcellularLocation>
        <location evidence="1">Cell inner membrane</location>
        <topology evidence="1">Multi-pass membrane protein</topology>
    </subcellularLocation>
</comment>
<dbReference type="CDD" id="cd05387">
    <property type="entry name" value="BY-kinase"/>
    <property type="match status" value="1"/>
</dbReference>
<dbReference type="GO" id="GO:0004713">
    <property type="term" value="F:protein tyrosine kinase activity"/>
    <property type="evidence" value="ECO:0007669"/>
    <property type="project" value="UniProtKB-KW"/>
</dbReference>
<evidence type="ECO:0000256" key="3">
    <source>
        <dbReference type="ARBA" id="ARBA00022475"/>
    </source>
</evidence>
<comment type="caution">
    <text evidence="22">The sequence shown here is derived from an EMBL/GenBank/DDBJ whole genome shotgun (WGS) entry which is preliminary data.</text>
</comment>
<feature type="domain" description="Tyrosine-protein kinase G-rich" evidence="21">
    <location>
        <begin position="382"/>
        <end position="463"/>
    </location>
</feature>
<evidence type="ECO:0000256" key="16">
    <source>
        <dbReference type="ARBA" id="ARBA00067833"/>
    </source>
</evidence>
<sequence length="736" mass="79658">MPPSLADQQDGEEMDLLGLLDVLIEARWLIAGITAAVLFFGVLYAFLSKPVYQADSLIQVEQSDPTTSNALSEMAALFNVQSPASAEIEILRSRLVIGQAVDDLRLHLSARPDYLPLIGSWLASRSDSLSNPGFPGLKGYVWGAESIELDRLDMPAELEGTSLHVIATQEGYMVQGPEGDTLAEGKIGELVPFELRGAPAAIRLTALHAKPGARFIVSRQSRISMIKGLQGALEISEKGKQSGVLSAVLAGPDPQRITRILNAIGQAYVEQNIQRKAAEAEKSLAFLDDFLPELKAKMDKAADRYTAFRDEHGTFDLGTEGSLSLHTSVELESQLFALQQKRRELSSLYTAEHPTLQVVDRQIAAVKKEIEELSRKISALPDLEQRLLTLMQDVKVNGELYVNLLNSAQQLRLIKEGKIGNVRVVDKAVEPGRPIKPNKPLVLSVALLLGLILGVGAAFLRNMMRPGIKDPADIESTLGLNVFATVPHTGRQTDLHQQIMGRKPGNHVLASTAPSDPAVESLRSLRTALQFAMLDASNNIVLFSGPTPGIGKSFTSVNFAAVLGAAGKRVLLVDADLRKGYVHQYFGQERARGLSELISGTISAEQAIRREVLPNVDLIATGVLPPNPAELLLSPATPKTLEDLASRYDIVLLDTTPILAVSDATALASHAGSVFLLARAEVSTLGELEESAKRLRQSGARINGVIFNDLSATSRRYGGKYGSYKYTQYEYGSTND</sequence>
<organism evidence="22 23">
    <name type="scientific">Pusillimonas noertemannii</name>
    <dbReference type="NCBI Taxonomy" id="305977"/>
    <lineage>
        <taxon>Bacteria</taxon>
        <taxon>Pseudomonadati</taxon>
        <taxon>Pseudomonadota</taxon>
        <taxon>Betaproteobacteria</taxon>
        <taxon>Burkholderiales</taxon>
        <taxon>Alcaligenaceae</taxon>
        <taxon>Pusillimonas</taxon>
    </lineage>
</organism>
<evidence type="ECO:0000256" key="10">
    <source>
        <dbReference type="ARBA" id="ARBA00022989"/>
    </source>
</evidence>
<dbReference type="InterPro" id="IPR025669">
    <property type="entry name" value="AAA_dom"/>
</dbReference>
<feature type="transmembrane region" description="Helical" evidence="18">
    <location>
        <begin position="26"/>
        <end position="47"/>
    </location>
</feature>
<keyword evidence="23" id="KW-1185">Reference proteome</keyword>
<evidence type="ECO:0000256" key="15">
    <source>
        <dbReference type="ARBA" id="ARBA00054296"/>
    </source>
</evidence>
<evidence type="ECO:0000256" key="13">
    <source>
        <dbReference type="ARBA" id="ARBA00023169"/>
    </source>
</evidence>
<dbReference type="Pfam" id="PF13614">
    <property type="entry name" value="AAA_31"/>
    <property type="match status" value="1"/>
</dbReference>
<keyword evidence="13" id="KW-0270">Exopolysaccharide synthesis</keyword>
<evidence type="ECO:0000256" key="18">
    <source>
        <dbReference type="SAM" id="Phobius"/>
    </source>
</evidence>
<keyword evidence="4" id="KW-0997">Cell inner membrane</keyword>
<proteinExistence type="inferred from homology"/>
<dbReference type="InterPro" id="IPR032807">
    <property type="entry name" value="GNVR"/>
</dbReference>
<keyword evidence="7" id="KW-0547">Nucleotide-binding</keyword>
<gene>
    <name evidence="22" type="ORF">C7440_2474</name>
</gene>
<dbReference type="NCBIfam" id="TIGR01007">
    <property type="entry name" value="eps_fam"/>
    <property type="match status" value="1"/>
</dbReference>
<keyword evidence="8 22" id="KW-0418">Kinase</keyword>